<protein>
    <submittedName>
        <fullName evidence="1">Sugar dehydrogenase complex small subunit</fullName>
    </submittedName>
</protein>
<sequence>MFSLALTDGMPVAIQAWMWIGFRRTGMTMSKMLREAWRAVSSGARRSAGHVAGTPERDAALSPIALPVDGHKFSDFLALSQFLTEKSDLDPAVATRAFLALTEADEAFEGHANRLLAAIQDGRLADMDGFDSFMAAHPALRSTAMRIISAWYLGYTGTPAPLDTEDDARFVAYESALMFRPTADATAVPSYTRGRTDYWRHPPASLATD</sequence>
<dbReference type="Pfam" id="PF12318">
    <property type="entry name" value="FAD-SLDH"/>
    <property type="match status" value="1"/>
</dbReference>
<name>A0AA35Y047_9PROT</name>
<reference evidence="1" key="1">
    <citation type="submission" date="2023-03" db="EMBL/GenBank/DDBJ databases">
        <authorList>
            <person name="Cleenwerck I."/>
        </authorList>
    </citation>
    <scope>NUCLEOTIDE SEQUENCE</scope>
    <source>
        <strain evidence="1">LMG 32879</strain>
    </source>
</reference>
<evidence type="ECO:0000313" key="2">
    <source>
        <dbReference type="Proteomes" id="UP001176960"/>
    </source>
</evidence>
<dbReference type="InterPro" id="IPR024651">
    <property type="entry name" value="FAD-SLDH_ssu"/>
</dbReference>
<dbReference type="Proteomes" id="UP001176960">
    <property type="component" value="Unassembled WGS sequence"/>
</dbReference>
<keyword evidence="2" id="KW-1185">Reference proteome</keyword>
<dbReference type="RefSeq" id="WP_289842368.1">
    <property type="nucleotide sequence ID" value="NZ_CATKSH010000001.1"/>
</dbReference>
<dbReference type="AlphaFoldDB" id="A0AA35Y047"/>
<organism evidence="1 2">
    <name type="scientific">Brytella acorum</name>
    <dbReference type="NCBI Taxonomy" id="2959299"/>
    <lineage>
        <taxon>Bacteria</taxon>
        <taxon>Pseudomonadati</taxon>
        <taxon>Pseudomonadota</taxon>
        <taxon>Alphaproteobacteria</taxon>
        <taxon>Acetobacterales</taxon>
        <taxon>Acetobacteraceae</taxon>
        <taxon>Brytella</taxon>
    </lineage>
</organism>
<gene>
    <name evidence="1" type="ORF">LMG32879_000126</name>
</gene>
<dbReference type="EMBL" id="CATKSH010000001">
    <property type="protein sequence ID" value="CAI9119313.1"/>
    <property type="molecule type" value="Genomic_DNA"/>
</dbReference>
<accession>A0AA35Y047</accession>
<comment type="caution">
    <text evidence="1">The sequence shown here is derived from an EMBL/GenBank/DDBJ whole genome shotgun (WGS) entry which is preliminary data.</text>
</comment>
<evidence type="ECO:0000313" key="1">
    <source>
        <dbReference type="EMBL" id="CAI9119313.1"/>
    </source>
</evidence>
<proteinExistence type="predicted"/>